<keyword evidence="2" id="KW-1185">Reference proteome</keyword>
<dbReference type="InterPro" id="IPR046175">
    <property type="entry name" value="DUF6177"/>
</dbReference>
<dbReference type="STRING" id="501010.NOSIN_18530"/>
<gene>
    <name evidence="1" type="ORF">NOSIN_18530</name>
</gene>
<evidence type="ECO:0000313" key="2">
    <source>
        <dbReference type="Proteomes" id="UP000189004"/>
    </source>
</evidence>
<dbReference type="EMBL" id="MCOK01000001">
    <property type="protein sequence ID" value="OOC55573.1"/>
    <property type="molecule type" value="Genomic_DNA"/>
</dbReference>
<dbReference type="AlphaFoldDB" id="A0A1V3C4F2"/>
<dbReference type="Proteomes" id="UP000189004">
    <property type="component" value="Unassembled WGS sequence"/>
</dbReference>
<sequence>MSHDVVALLAESPGRRSLMDALAAAGPDLRVRLIAEGTVVHLRDGSGRLVLAVQAAQRLAVSAEADRLLTDGISDGLPAQPLWVEVRATEPPGTDTAATARRFAHALVERHGGVVWEPESRLPRDDAHLLGATDHPAVSVLTARNAVLVQDRPLVPLSSWLVDALAEHGRRGLGLQLVTPSTSLVTHALRWFLSRPGATWAVRAPDGRHYDGFNGLPLVWDPATGFVPDPGVDAGEGPNEAFRASADEDLGTHLHVDLRVDHPVDEHLELGGTVELLAEHLAGAPPAVWGVCEPLSRAWDAAQVTAMARHRSPRETLLAFTGRPGSAREAVGVREEGVRPFAGSLRVSRTPSGVRERILFSVGHRSGEEPDLEALTPLVRELASRDGLRSMTVHRALGRADLAYAPRWAGVSVPVGLAVGSEGVLEAGRRRALAAPVAGTAFGSPMTPLVWYRIGDGVEADGWDRFRELMDHLRPR</sequence>
<comment type="caution">
    <text evidence="1">The sequence shown here is derived from an EMBL/GenBank/DDBJ whole genome shotgun (WGS) entry which is preliminary data.</text>
</comment>
<reference evidence="2" key="1">
    <citation type="submission" date="2016-08" db="EMBL/GenBank/DDBJ databases">
        <authorList>
            <person name="Tokovenko B."/>
            <person name="Kalinowski J."/>
        </authorList>
    </citation>
    <scope>NUCLEOTIDE SEQUENCE [LARGE SCALE GENOMIC DNA]</scope>
    <source>
        <strain evidence="2">UTMC102</strain>
    </source>
</reference>
<dbReference type="Pfam" id="PF19674">
    <property type="entry name" value="DUF6177"/>
    <property type="match status" value="1"/>
</dbReference>
<name>A0A1V3C4F2_9ACTN</name>
<protein>
    <submittedName>
        <fullName evidence="1">Uncharacterized protein</fullName>
    </submittedName>
</protein>
<accession>A0A1V3C4F2</accession>
<evidence type="ECO:0000313" key="1">
    <source>
        <dbReference type="EMBL" id="OOC55573.1"/>
    </source>
</evidence>
<dbReference type="RefSeq" id="WP_077692000.1">
    <property type="nucleotide sequence ID" value="NZ_MCOK01000001.1"/>
</dbReference>
<proteinExistence type="predicted"/>
<dbReference type="OrthoDB" id="5103427at2"/>
<organism evidence="1 2">
    <name type="scientific">Nocardiopsis sinuspersici</name>
    <dbReference type="NCBI Taxonomy" id="501010"/>
    <lineage>
        <taxon>Bacteria</taxon>
        <taxon>Bacillati</taxon>
        <taxon>Actinomycetota</taxon>
        <taxon>Actinomycetes</taxon>
        <taxon>Streptosporangiales</taxon>
        <taxon>Nocardiopsidaceae</taxon>
        <taxon>Nocardiopsis</taxon>
    </lineage>
</organism>